<sequence length="217" mass="23957">MYKTRSVVPSELSCKSWVDVPPPVLDCAIGSRHRKRLLVALSILCVVQIGIMATFLGLTLLSISHLSDVIIQDSNCYPAIPPIAVFFWVPALVFEPVLCALVLWAAWGEECAHRFSLIYFLGIFIELAVNAILWINRSSYIRAALPYVSQTPSGLRNWSYVLPSILGSRLFLSMRAAVLFPESCDRQRGVLRNMMSIGGPSALEWAVSTGEDVGIDS</sequence>
<dbReference type="Proteomes" id="UP000292957">
    <property type="component" value="Unassembled WGS sequence"/>
</dbReference>
<evidence type="ECO:0000313" key="2">
    <source>
        <dbReference type="EMBL" id="TBU27473.1"/>
    </source>
</evidence>
<dbReference type="EMBL" id="ML143432">
    <property type="protein sequence ID" value="TBU27473.1"/>
    <property type="molecule type" value="Genomic_DNA"/>
</dbReference>
<name>A0A4V2K062_9APHY</name>
<feature type="transmembrane region" description="Helical" evidence="1">
    <location>
        <begin position="83"/>
        <end position="105"/>
    </location>
</feature>
<keyword evidence="1" id="KW-0812">Transmembrane</keyword>
<feature type="transmembrane region" description="Helical" evidence="1">
    <location>
        <begin position="37"/>
        <end position="63"/>
    </location>
</feature>
<proteinExistence type="predicted"/>
<dbReference type="AlphaFoldDB" id="A0A4V2K062"/>
<keyword evidence="1" id="KW-0472">Membrane</keyword>
<gene>
    <name evidence="2" type="ORF">BD311DRAFT_778949</name>
</gene>
<reference evidence="2" key="1">
    <citation type="submission" date="2019-01" db="EMBL/GenBank/DDBJ databases">
        <title>Draft genome sequences of three monokaryotic isolates of the white-rot basidiomycete fungus Dichomitus squalens.</title>
        <authorList>
            <consortium name="DOE Joint Genome Institute"/>
            <person name="Lopez S.C."/>
            <person name="Andreopoulos B."/>
            <person name="Pangilinan J."/>
            <person name="Lipzen A."/>
            <person name="Riley R."/>
            <person name="Ahrendt S."/>
            <person name="Ng V."/>
            <person name="Barry K."/>
            <person name="Daum C."/>
            <person name="Grigoriev I.V."/>
            <person name="Hilden K.S."/>
            <person name="Makela M.R."/>
            <person name="de Vries R.P."/>
        </authorList>
    </citation>
    <scope>NUCLEOTIDE SEQUENCE [LARGE SCALE GENOMIC DNA]</scope>
    <source>
        <strain evidence="2">OM18370.1</strain>
    </source>
</reference>
<keyword evidence="1" id="KW-1133">Transmembrane helix</keyword>
<dbReference type="OrthoDB" id="3349377at2759"/>
<accession>A0A4V2K062</accession>
<evidence type="ECO:0000256" key="1">
    <source>
        <dbReference type="SAM" id="Phobius"/>
    </source>
</evidence>
<organism evidence="2">
    <name type="scientific">Dichomitus squalens</name>
    <dbReference type="NCBI Taxonomy" id="114155"/>
    <lineage>
        <taxon>Eukaryota</taxon>
        <taxon>Fungi</taxon>
        <taxon>Dikarya</taxon>
        <taxon>Basidiomycota</taxon>
        <taxon>Agaricomycotina</taxon>
        <taxon>Agaricomycetes</taxon>
        <taxon>Polyporales</taxon>
        <taxon>Polyporaceae</taxon>
        <taxon>Dichomitus</taxon>
    </lineage>
</organism>
<protein>
    <submittedName>
        <fullName evidence="2">Uncharacterized protein</fullName>
    </submittedName>
</protein>
<feature type="transmembrane region" description="Helical" evidence="1">
    <location>
        <begin position="117"/>
        <end position="135"/>
    </location>
</feature>